<dbReference type="Proteomes" id="UP000694888">
    <property type="component" value="Unplaced"/>
</dbReference>
<gene>
    <name evidence="6" type="primary">LOC101864342</name>
</gene>
<feature type="compositionally biased region" description="Basic and acidic residues" evidence="3">
    <location>
        <begin position="483"/>
        <end position="525"/>
    </location>
</feature>
<dbReference type="Pfam" id="PF04073">
    <property type="entry name" value="tRNA_edit"/>
    <property type="match status" value="1"/>
</dbReference>
<evidence type="ECO:0000313" key="6">
    <source>
        <dbReference type="RefSeq" id="XP_005110396.1"/>
    </source>
</evidence>
<feature type="region of interest" description="Disordered" evidence="3">
    <location>
        <begin position="32"/>
        <end position="129"/>
    </location>
</feature>
<dbReference type="SUPFAM" id="SSF55826">
    <property type="entry name" value="YbaK/ProRS associated domain"/>
    <property type="match status" value="1"/>
</dbReference>
<protein>
    <recommendedName>
        <fullName evidence="2">PrdX deacylase domain-containing protein 1</fullName>
    </recommendedName>
</protein>
<comment type="similarity">
    <text evidence="1">Belongs to the PRORSD1 family.</text>
</comment>
<feature type="compositionally biased region" description="Basic and acidic residues" evidence="3">
    <location>
        <begin position="408"/>
        <end position="419"/>
    </location>
</feature>
<feature type="compositionally biased region" description="Basic and acidic residues" evidence="3">
    <location>
        <begin position="93"/>
        <end position="114"/>
    </location>
</feature>
<evidence type="ECO:0000313" key="5">
    <source>
        <dbReference type="Proteomes" id="UP000694888"/>
    </source>
</evidence>
<keyword evidence="5" id="KW-1185">Reference proteome</keyword>
<accession>A0ABM0K785</accession>
<feature type="domain" description="YbaK/aminoacyl-tRNA synthetase-associated" evidence="4">
    <location>
        <begin position="229"/>
        <end position="332"/>
    </location>
</feature>
<dbReference type="Gene3D" id="3.90.960.10">
    <property type="entry name" value="YbaK/aminoacyl-tRNA synthetase-associated domain"/>
    <property type="match status" value="1"/>
</dbReference>
<feature type="compositionally biased region" description="Polar residues" evidence="3">
    <location>
        <begin position="352"/>
        <end position="362"/>
    </location>
</feature>
<feature type="compositionally biased region" description="Basic and acidic residues" evidence="3">
    <location>
        <begin position="175"/>
        <end position="205"/>
    </location>
</feature>
<dbReference type="InterPro" id="IPR007214">
    <property type="entry name" value="YbaK/aa-tRNA-synth-assoc-dom"/>
</dbReference>
<feature type="compositionally biased region" description="Polar residues" evidence="3">
    <location>
        <begin position="374"/>
        <end position="390"/>
    </location>
</feature>
<dbReference type="InterPro" id="IPR040285">
    <property type="entry name" value="ProX/PRXD1"/>
</dbReference>
<feature type="region of interest" description="Disordered" evidence="3">
    <location>
        <begin position="165"/>
        <end position="215"/>
    </location>
</feature>
<feature type="compositionally biased region" description="Basic and acidic residues" evidence="3">
    <location>
        <begin position="431"/>
        <end position="457"/>
    </location>
</feature>
<proteinExistence type="inferred from homology"/>
<organism evidence="5 6">
    <name type="scientific">Aplysia californica</name>
    <name type="common">California sea hare</name>
    <dbReference type="NCBI Taxonomy" id="6500"/>
    <lineage>
        <taxon>Eukaryota</taxon>
        <taxon>Metazoa</taxon>
        <taxon>Spiralia</taxon>
        <taxon>Lophotrochozoa</taxon>
        <taxon>Mollusca</taxon>
        <taxon>Gastropoda</taxon>
        <taxon>Heterobranchia</taxon>
        <taxon>Euthyneura</taxon>
        <taxon>Tectipleura</taxon>
        <taxon>Aplysiida</taxon>
        <taxon>Aplysioidea</taxon>
        <taxon>Aplysiidae</taxon>
        <taxon>Aplysia</taxon>
    </lineage>
</organism>
<dbReference type="GeneID" id="101864342"/>
<dbReference type="PANTHER" id="PTHR31423">
    <property type="entry name" value="YBAK DOMAIN-CONTAINING PROTEIN"/>
    <property type="match status" value="1"/>
</dbReference>
<feature type="region of interest" description="Disordered" evidence="3">
    <location>
        <begin position="346"/>
        <end position="526"/>
    </location>
</feature>
<sequence length="557" mass="62162">MACQKPRYGGAHNMEFVYTKSASENEKCTMEEWGLEAEPCQNVRKEKSGRRHGHDHTAEASPDLGSNITGGDGSSLCTVTSSRHAGGTSSSQTHERFSSSHESDNLTQEYKDDPGSSTSAHATVGSSETATGLDEYHETAYVKALMFCFQRLGIQACPKPYARLAEQPRSQSSPEENKDGRACSDYDDTEFTKTPKPRRDCKEELSGISPSGIGNASSETHCPAALLYCKNLFLKDRKGQFYLVIVSENSSVDLKQLKQELTAHRNLSFADKDSMWSILRVEPGYVSPFSVMLDSAKNIKLAIDRTLTASDTRLAFHPMDSTLQVEITFKELEVFVKSFGHTLQLLGKDDTSQPPMTGSKEPTSLKPESKKRNILNNNEITNVSTNSKPNETGVHKGEQSITNVSVTREVKATRERVDNESSTQLVGSGEKTAEKETHESGTERPKQTPFEPEPRTEKSKRRQCGSQPRIERPQQRQSEPDPGIERPKQRQSEPEPGIERPKQSQCEPEPKLKDPDKNDARKNQSEMKFLLRHNLASSHQHGLHTVQEQFRCPRPLL</sequence>
<reference evidence="6" key="1">
    <citation type="submission" date="2025-08" db="UniProtKB">
        <authorList>
            <consortium name="RefSeq"/>
        </authorList>
    </citation>
    <scope>IDENTIFICATION</scope>
</reference>
<dbReference type="PANTHER" id="PTHR31423:SF3">
    <property type="entry name" value="PROLYL-TRNA SYNTHETASE ASSOCIATED DOMAIN-CONTAINING PROTEIN 1-RELATED"/>
    <property type="match status" value="1"/>
</dbReference>
<dbReference type="RefSeq" id="XP_005110396.1">
    <property type="nucleotide sequence ID" value="XM_005110339.3"/>
</dbReference>
<evidence type="ECO:0000256" key="1">
    <source>
        <dbReference type="ARBA" id="ARBA00010201"/>
    </source>
</evidence>
<feature type="compositionally biased region" description="Polar residues" evidence="3">
    <location>
        <begin position="74"/>
        <end position="92"/>
    </location>
</feature>
<evidence type="ECO:0000256" key="3">
    <source>
        <dbReference type="SAM" id="MobiDB-lite"/>
    </source>
</evidence>
<dbReference type="InterPro" id="IPR036754">
    <property type="entry name" value="YbaK/aa-tRNA-synt-asso_dom_sf"/>
</dbReference>
<evidence type="ECO:0000259" key="4">
    <source>
        <dbReference type="Pfam" id="PF04073"/>
    </source>
</evidence>
<feature type="compositionally biased region" description="Polar residues" evidence="3">
    <location>
        <begin position="115"/>
        <end position="129"/>
    </location>
</feature>
<name>A0ABM0K785_APLCA</name>
<evidence type="ECO:0000256" key="2">
    <source>
        <dbReference type="ARBA" id="ARBA00031612"/>
    </source>
</evidence>